<dbReference type="EMBL" id="FQXB01000005">
    <property type="protein sequence ID" value="SHH33505.1"/>
    <property type="molecule type" value="Genomic_DNA"/>
</dbReference>
<evidence type="ECO:0000313" key="5">
    <source>
        <dbReference type="EMBL" id="SHH33505.1"/>
    </source>
</evidence>
<keyword evidence="3" id="KW-0804">Transcription</keyword>
<dbReference type="InterPro" id="IPR018062">
    <property type="entry name" value="HTH_AraC-typ_CS"/>
</dbReference>
<dbReference type="STRING" id="1508389.SAMN05444003_2856"/>
<proteinExistence type="predicted"/>
<dbReference type="GO" id="GO:0043565">
    <property type="term" value="F:sequence-specific DNA binding"/>
    <property type="evidence" value="ECO:0007669"/>
    <property type="project" value="InterPro"/>
</dbReference>
<dbReference type="PANTHER" id="PTHR46796">
    <property type="entry name" value="HTH-TYPE TRANSCRIPTIONAL ACTIVATOR RHAS-RELATED"/>
    <property type="match status" value="1"/>
</dbReference>
<evidence type="ECO:0000256" key="1">
    <source>
        <dbReference type="ARBA" id="ARBA00023015"/>
    </source>
</evidence>
<dbReference type="Pfam" id="PF12833">
    <property type="entry name" value="HTH_18"/>
    <property type="match status" value="1"/>
</dbReference>
<evidence type="ECO:0000313" key="6">
    <source>
        <dbReference type="Proteomes" id="UP000184074"/>
    </source>
</evidence>
<protein>
    <submittedName>
        <fullName evidence="5">Helix-turn-helix domain-containing protein</fullName>
    </submittedName>
</protein>
<keyword evidence="2" id="KW-0238">DNA-binding</keyword>
<name>A0A1M5S4Y1_9RHOB</name>
<dbReference type="Proteomes" id="UP000184074">
    <property type="component" value="Unassembled WGS sequence"/>
</dbReference>
<dbReference type="PROSITE" id="PS01124">
    <property type="entry name" value="HTH_ARAC_FAMILY_2"/>
    <property type="match status" value="1"/>
</dbReference>
<dbReference type="InterPro" id="IPR018060">
    <property type="entry name" value="HTH_AraC"/>
</dbReference>
<gene>
    <name evidence="5" type="ORF">SAMN05444003_2856</name>
</gene>
<evidence type="ECO:0000256" key="2">
    <source>
        <dbReference type="ARBA" id="ARBA00023125"/>
    </source>
</evidence>
<accession>A0A1M5S4Y1</accession>
<dbReference type="InterPro" id="IPR050204">
    <property type="entry name" value="AraC_XylS_family_regulators"/>
</dbReference>
<feature type="domain" description="HTH araC/xylS-type" evidence="4">
    <location>
        <begin position="148"/>
        <end position="249"/>
    </location>
</feature>
<sequence>MSSIPDYQVETVPDDLAPFFTRFLKLDFQTEGSVTIPARPTGHIYLGLIAKGKTRASAEGKSFQAQSGQTHLSGQLTTFDAEYELVGSTEHYLAEFTATGAYRFFERDLGALVNRMEISDELDVGGDGFETFLAHLRELALPAGPEQPRVVSAVEEIEKARGNIRVVDLAEDLGLSERQLRRDFTRIVGMAPKPFAMVQRVLSALQMLSANPEIDMADLVYEAGFSDQPHLIRVFQLYMRATPSNLKLDDDGVLRSIVAGA</sequence>
<dbReference type="PROSITE" id="PS00041">
    <property type="entry name" value="HTH_ARAC_FAMILY_1"/>
    <property type="match status" value="1"/>
</dbReference>
<evidence type="ECO:0000256" key="3">
    <source>
        <dbReference type="ARBA" id="ARBA00023163"/>
    </source>
</evidence>
<dbReference type="Gene3D" id="1.10.10.60">
    <property type="entry name" value="Homeodomain-like"/>
    <property type="match status" value="1"/>
</dbReference>
<evidence type="ECO:0000259" key="4">
    <source>
        <dbReference type="PROSITE" id="PS01124"/>
    </source>
</evidence>
<dbReference type="GO" id="GO:0003700">
    <property type="term" value="F:DNA-binding transcription factor activity"/>
    <property type="evidence" value="ECO:0007669"/>
    <property type="project" value="InterPro"/>
</dbReference>
<keyword evidence="1" id="KW-0805">Transcription regulation</keyword>
<organism evidence="5 6">
    <name type="scientific">Cognatiyoonia sediminum</name>
    <dbReference type="NCBI Taxonomy" id="1508389"/>
    <lineage>
        <taxon>Bacteria</taxon>
        <taxon>Pseudomonadati</taxon>
        <taxon>Pseudomonadota</taxon>
        <taxon>Alphaproteobacteria</taxon>
        <taxon>Rhodobacterales</taxon>
        <taxon>Paracoccaceae</taxon>
        <taxon>Cognatiyoonia</taxon>
    </lineage>
</organism>
<dbReference type="SMART" id="SM00342">
    <property type="entry name" value="HTH_ARAC"/>
    <property type="match status" value="1"/>
</dbReference>
<dbReference type="RefSeq" id="WP_165611623.1">
    <property type="nucleotide sequence ID" value="NZ_FQXB01000005.1"/>
</dbReference>
<keyword evidence="6" id="KW-1185">Reference proteome</keyword>
<dbReference type="AlphaFoldDB" id="A0A1M5S4Y1"/>
<reference evidence="5 6" key="1">
    <citation type="submission" date="2016-11" db="EMBL/GenBank/DDBJ databases">
        <authorList>
            <person name="Jaros S."/>
            <person name="Januszkiewicz K."/>
            <person name="Wedrychowicz H."/>
        </authorList>
    </citation>
    <scope>NUCLEOTIDE SEQUENCE [LARGE SCALE GENOMIC DNA]</scope>
    <source>
        <strain evidence="5 6">DSM 28715</strain>
    </source>
</reference>